<evidence type="ECO:0000256" key="17">
    <source>
        <dbReference type="ARBA" id="ARBA00023285"/>
    </source>
</evidence>
<keyword evidence="23" id="KW-1185">Reference proteome</keyword>
<reference evidence="21" key="1">
    <citation type="journal article" date="2017" name="Genome Announc.">
        <title>High-Quality Whole-Genome Sequences of the Oligo-Mouse-Microbiota Bacterial Community.</title>
        <authorList>
            <person name="Garzetti D."/>
            <person name="Brugiroux S."/>
            <person name="Bunk B."/>
            <person name="Pukall R."/>
            <person name="McCoy K.D."/>
            <person name="Macpherson A.J."/>
            <person name="Stecher B."/>
        </authorList>
    </citation>
    <scope>NUCLEOTIDE SEQUENCE</scope>
    <source>
        <strain evidence="21">KB18</strain>
    </source>
</reference>
<evidence type="ECO:0000256" key="6">
    <source>
        <dbReference type="ARBA" id="ARBA00005412"/>
    </source>
</evidence>
<sequence length="354" mass="38145">MNIEVRTDRPYTVTVERGALDRAGELLRPLKKPGTRVMLISDSNVMPLYGRRLRESLEGVGFPVSEFIFPAGEEHKQIDTVCDMYRALSEGGFTRTDLIVTLGGGVTGDMGGFAAATFLRGMDFAQVPTTVVSQADASVGGKTGVDLPFGKNLVGAFHQPIAVISDPDALSTLPKHYFNDGLGEVIKHGAIADKELFEALERGGAQEQSIALEDLEQVMGRSVSIKRDFVEADTKDTGRRMILNFGHTCGHALEKLHGFRDISHGEAVGIGMVLACKAGERLGVTEPGTGERIAGALKKYGMPTEPGFAMEEIVAATALDKKSDGDTVRFILLPRIGESLIRPMTRKELLEALS</sequence>
<dbReference type="Pfam" id="PF01761">
    <property type="entry name" value="DHQ_synthase"/>
    <property type="match status" value="1"/>
</dbReference>
<evidence type="ECO:0000256" key="14">
    <source>
        <dbReference type="ARBA" id="ARBA00023027"/>
    </source>
</evidence>
<gene>
    <name evidence="18 22" type="primary">aroB</name>
    <name evidence="21" type="ORF">ADH66_04520</name>
    <name evidence="22" type="ORF">I5Q82_14585</name>
</gene>
<feature type="domain" description="3-dehydroquinate synthase N-terminal" evidence="19">
    <location>
        <begin position="67"/>
        <end position="178"/>
    </location>
</feature>
<keyword evidence="9 18" id="KW-0963">Cytoplasm</keyword>
<evidence type="ECO:0000256" key="10">
    <source>
        <dbReference type="ARBA" id="ARBA00022605"/>
    </source>
</evidence>
<dbReference type="AlphaFoldDB" id="A0A1Z2XNG0"/>
<keyword evidence="13 18" id="KW-0862">Zinc</keyword>
<dbReference type="GO" id="GO:0009423">
    <property type="term" value="P:chorismate biosynthetic process"/>
    <property type="evidence" value="ECO:0007669"/>
    <property type="project" value="UniProtKB-UniRule"/>
</dbReference>
<protein>
    <recommendedName>
        <fullName evidence="8 18">3-dehydroquinate synthase</fullName>
        <shortName evidence="18">DHQS</shortName>
        <ecNumber evidence="7 18">4.2.3.4</ecNumber>
    </recommendedName>
</protein>
<dbReference type="InterPro" id="IPR030963">
    <property type="entry name" value="DHQ_synth_fam"/>
</dbReference>
<evidence type="ECO:0000256" key="5">
    <source>
        <dbReference type="ARBA" id="ARBA00004661"/>
    </source>
</evidence>
<evidence type="ECO:0000256" key="15">
    <source>
        <dbReference type="ARBA" id="ARBA00023141"/>
    </source>
</evidence>
<feature type="binding site" evidence="18">
    <location>
        <position position="142"/>
    </location>
    <ligand>
        <name>NAD(+)</name>
        <dbReference type="ChEBI" id="CHEBI:57540"/>
    </ligand>
</feature>
<dbReference type="GO" id="GO:0003856">
    <property type="term" value="F:3-dehydroquinate synthase activity"/>
    <property type="evidence" value="ECO:0007669"/>
    <property type="project" value="UniProtKB-UniRule"/>
</dbReference>
<dbReference type="EMBL" id="CP021422">
    <property type="protein sequence ID" value="ASB39983.1"/>
    <property type="molecule type" value="Genomic_DNA"/>
</dbReference>
<dbReference type="PANTHER" id="PTHR43622:SF7">
    <property type="entry name" value="3-DEHYDROQUINATE SYNTHASE, CHLOROPLASTIC"/>
    <property type="match status" value="1"/>
</dbReference>
<feature type="domain" description="3-dehydroquinate synthase C-terminal" evidence="20">
    <location>
        <begin position="181"/>
        <end position="323"/>
    </location>
</feature>
<dbReference type="Proteomes" id="UP000196710">
    <property type="component" value="Chromosome"/>
</dbReference>
<dbReference type="GO" id="GO:0046872">
    <property type="term" value="F:metal ion binding"/>
    <property type="evidence" value="ECO:0007669"/>
    <property type="project" value="UniProtKB-KW"/>
</dbReference>
<dbReference type="EMBL" id="CP065321">
    <property type="protein sequence ID" value="QQR29271.1"/>
    <property type="molecule type" value="Genomic_DNA"/>
</dbReference>
<feature type="binding site" evidence="18">
    <location>
        <position position="247"/>
    </location>
    <ligand>
        <name>Zn(2+)</name>
        <dbReference type="ChEBI" id="CHEBI:29105"/>
    </ligand>
</feature>
<dbReference type="Proteomes" id="UP000596035">
    <property type="component" value="Chromosome"/>
</dbReference>
<evidence type="ECO:0000256" key="3">
    <source>
        <dbReference type="ARBA" id="ARBA00001947"/>
    </source>
</evidence>
<accession>A0A1Z2XNG0</accession>
<evidence type="ECO:0000313" key="22">
    <source>
        <dbReference type="EMBL" id="QQR29271.1"/>
    </source>
</evidence>
<reference evidence="23" key="2">
    <citation type="submission" date="2017-05" db="EMBL/GenBank/DDBJ databases">
        <title>Improved OligoMM genomes.</title>
        <authorList>
            <person name="Garzetti D."/>
        </authorList>
    </citation>
    <scope>NUCLEOTIDE SEQUENCE [LARGE SCALE GENOMIC DNA]</scope>
    <source>
        <strain evidence="23">KB18</strain>
    </source>
</reference>
<comment type="similarity">
    <text evidence="6 18">Belongs to the sugar phosphate cyclases superfamily. Dehydroquinate synthase family.</text>
</comment>
<keyword evidence="17 18" id="KW-0170">Cobalt</keyword>
<proteinExistence type="inferred from homology"/>
<evidence type="ECO:0000259" key="20">
    <source>
        <dbReference type="Pfam" id="PF24621"/>
    </source>
</evidence>
<feature type="binding site" evidence="18">
    <location>
        <begin position="129"/>
        <end position="130"/>
    </location>
    <ligand>
        <name>NAD(+)</name>
        <dbReference type="ChEBI" id="CHEBI:57540"/>
    </ligand>
</feature>
<name>A0A1Z2XNG0_9FIRM</name>
<dbReference type="HAMAP" id="MF_00110">
    <property type="entry name" value="DHQ_synthase"/>
    <property type="match status" value="1"/>
</dbReference>
<keyword evidence="10 18" id="KW-0028">Amino-acid biosynthesis</keyword>
<evidence type="ECO:0000256" key="7">
    <source>
        <dbReference type="ARBA" id="ARBA00013031"/>
    </source>
</evidence>
<evidence type="ECO:0000256" key="2">
    <source>
        <dbReference type="ARBA" id="ARBA00001911"/>
    </source>
</evidence>
<feature type="binding site" evidence="18">
    <location>
        <position position="184"/>
    </location>
    <ligand>
        <name>Zn(2+)</name>
        <dbReference type="ChEBI" id="CHEBI:29105"/>
    </ligand>
</feature>
<dbReference type="InterPro" id="IPR050071">
    <property type="entry name" value="Dehydroquinate_synthase"/>
</dbReference>
<dbReference type="InterPro" id="IPR030960">
    <property type="entry name" value="DHQS/DOIS_N"/>
</dbReference>
<keyword evidence="12 18" id="KW-0547">Nucleotide-binding</keyword>
<dbReference type="Gene3D" id="3.40.50.1970">
    <property type="match status" value="1"/>
</dbReference>
<dbReference type="SUPFAM" id="SSF56796">
    <property type="entry name" value="Dehydroquinate synthase-like"/>
    <property type="match status" value="1"/>
</dbReference>
<evidence type="ECO:0000313" key="24">
    <source>
        <dbReference type="Proteomes" id="UP000596035"/>
    </source>
</evidence>
<comment type="caution">
    <text evidence="18">Lacks conserved residue(s) required for the propagation of feature annotation.</text>
</comment>
<evidence type="ECO:0000256" key="4">
    <source>
        <dbReference type="ARBA" id="ARBA00004496"/>
    </source>
</evidence>
<dbReference type="Gene3D" id="1.20.1090.10">
    <property type="entry name" value="Dehydroquinate synthase-like - alpha domain"/>
    <property type="match status" value="1"/>
</dbReference>
<evidence type="ECO:0000256" key="16">
    <source>
        <dbReference type="ARBA" id="ARBA00023239"/>
    </source>
</evidence>
<comment type="catalytic activity">
    <reaction evidence="1 18">
        <text>7-phospho-2-dehydro-3-deoxy-D-arabino-heptonate = 3-dehydroquinate + phosphate</text>
        <dbReference type="Rhea" id="RHEA:21968"/>
        <dbReference type="ChEBI" id="CHEBI:32364"/>
        <dbReference type="ChEBI" id="CHEBI:43474"/>
        <dbReference type="ChEBI" id="CHEBI:58394"/>
        <dbReference type="EC" id="4.2.3.4"/>
    </reaction>
</comment>
<dbReference type="RefSeq" id="WP_066535155.1">
    <property type="nucleotide sequence ID" value="NZ_CAJTCQ010000004.1"/>
</dbReference>
<dbReference type="GO" id="GO:0000166">
    <property type="term" value="F:nucleotide binding"/>
    <property type="evidence" value="ECO:0007669"/>
    <property type="project" value="UniProtKB-KW"/>
</dbReference>
<evidence type="ECO:0000256" key="13">
    <source>
        <dbReference type="ARBA" id="ARBA00022833"/>
    </source>
</evidence>
<evidence type="ECO:0000256" key="8">
    <source>
        <dbReference type="ARBA" id="ARBA00017684"/>
    </source>
</evidence>
<feature type="binding site" evidence="18">
    <location>
        <begin position="105"/>
        <end position="109"/>
    </location>
    <ligand>
        <name>NAD(+)</name>
        <dbReference type="ChEBI" id="CHEBI:57540"/>
    </ligand>
</feature>
<comment type="cofactor">
    <cofactor evidence="18">
        <name>Co(2+)</name>
        <dbReference type="ChEBI" id="CHEBI:48828"/>
    </cofactor>
    <cofactor evidence="18">
        <name>Zn(2+)</name>
        <dbReference type="ChEBI" id="CHEBI:29105"/>
    </cofactor>
    <text evidence="18">Binds 1 divalent metal cation per subunit. Can use either Co(2+) or Zn(2+).</text>
</comment>
<dbReference type="PANTHER" id="PTHR43622">
    <property type="entry name" value="3-DEHYDROQUINATE SYNTHASE"/>
    <property type="match status" value="1"/>
</dbReference>
<keyword evidence="15 18" id="KW-0057">Aromatic amino acid biosynthesis</keyword>
<dbReference type="GO" id="GO:0005737">
    <property type="term" value="C:cytoplasm"/>
    <property type="evidence" value="ECO:0007669"/>
    <property type="project" value="UniProtKB-SubCell"/>
</dbReference>
<dbReference type="InterPro" id="IPR016037">
    <property type="entry name" value="DHQ_synth_AroB"/>
</dbReference>
<comment type="subcellular location">
    <subcellularLocation>
        <location evidence="4 18">Cytoplasm</location>
    </subcellularLocation>
</comment>
<dbReference type="GO" id="GO:0009073">
    <property type="term" value="P:aromatic amino acid family biosynthetic process"/>
    <property type="evidence" value="ECO:0007669"/>
    <property type="project" value="UniProtKB-KW"/>
</dbReference>
<feature type="binding site" evidence="18">
    <location>
        <position position="151"/>
    </location>
    <ligand>
        <name>NAD(+)</name>
        <dbReference type="ChEBI" id="CHEBI:57540"/>
    </ligand>
</feature>
<dbReference type="PIRSF" id="PIRSF001455">
    <property type="entry name" value="DHQ_synth"/>
    <property type="match status" value="1"/>
</dbReference>
<comment type="cofactor">
    <cofactor evidence="3">
        <name>Zn(2+)</name>
        <dbReference type="ChEBI" id="CHEBI:29105"/>
    </cofactor>
</comment>
<comment type="function">
    <text evidence="18">Catalyzes the conversion of 3-deoxy-D-arabino-heptulosonate 7-phosphate (DAHP) to dehydroquinate (DHQ).</text>
</comment>
<dbReference type="CDD" id="cd08195">
    <property type="entry name" value="DHQS"/>
    <property type="match status" value="1"/>
</dbReference>
<evidence type="ECO:0000313" key="21">
    <source>
        <dbReference type="EMBL" id="ASB39983.1"/>
    </source>
</evidence>
<feature type="binding site" evidence="18">
    <location>
        <position position="264"/>
    </location>
    <ligand>
        <name>Zn(2+)</name>
        <dbReference type="ChEBI" id="CHEBI:29105"/>
    </ligand>
</feature>
<keyword evidence="16 18" id="KW-0456">Lyase</keyword>
<dbReference type="KEGG" id="amur:ADH66_04520"/>
<evidence type="ECO:0000256" key="1">
    <source>
        <dbReference type="ARBA" id="ARBA00001393"/>
    </source>
</evidence>
<evidence type="ECO:0000256" key="9">
    <source>
        <dbReference type="ARBA" id="ARBA00022490"/>
    </source>
</evidence>
<dbReference type="NCBIfam" id="TIGR01357">
    <property type="entry name" value="aroB"/>
    <property type="match status" value="1"/>
</dbReference>
<comment type="pathway">
    <text evidence="5 18">Metabolic intermediate biosynthesis; chorismate biosynthesis; chorismate from D-erythrose 4-phosphate and phosphoenolpyruvate: step 2/7.</text>
</comment>
<dbReference type="InterPro" id="IPR056179">
    <property type="entry name" value="DHQS_C"/>
</dbReference>
<evidence type="ECO:0000256" key="18">
    <source>
        <dbReference type="HAMAP-Rule" id="MF_00110"/>
    </source>
</evidence>
<dbReference type="GO" id="GO:0008652">
    <property type="term" value="P:amino acid biosynthetic process"/>
    <property type="evidence" value="ECO:0007669"/>
    <property type="project" value="UniProtKB-KW"/>
</dbReference>
<evidence type="ECO:0000256" key="11">
    <source>
        <dbReference type="ARBA" id="ARBA00022723"/>
    </source>
</evidence>
<keyword evidence="14 18" id="KW-0520">NAD</keyword>
<evidence type="ECO:0000313" key="23">
    <source>
        <dbReference type="Proteomes" id="UP000196710"/>
    </source>
</evidence>
<evidence type="ECO:0000259" key="19">
    <source>
        <dbReference type="Pfam" id="PF01761"/>
    </source>
</evidence>
<reference evidence="22 24" key="3">
    <citation type="submission" date="2020-11" db="EMBL/GenBank/DDBJ databases">
        <title>Closed and high quality bacterial genomes of the OMM12 community.</title>
        <authorList>
            <person name="Marbouty M."/>
            <person name="Lamy-Besnier Q."/>
            <person name="Debarbieux L."/>
            <person name="Koszul R."/>
        </authorList>
    </citation>
    <scope>NUCLEOTIDE SEQUENCE [LARGE SCALE GENOMIC DNA]</scope>
    <source>
        <strain evidence="22 24">KB18</strain>
    </source>
</reference>
<evidence type="ECO:0000256" key="12">
    <source>
        <dbReference type="ARBA" id="ARBA00022741"/>
    </source>
</evidence>
<organism evidence="22 24">
    <name type="scientific">Acutalibacter muris</name>
    <dbReference type="NCBI Taxonomy" id="1796620"/>
    <lineage>
        <taxon>Bacteria</taxon>
        <taxon>Bacillati</taxon>
        <taxon>Bacillota</taxon>
        <taxon>Clostridia</taxon>
        <taxon>Eubacteriales</taxon>
        <taxon>Acutalibacteraceae</taxon>
        <taxon>Acutalibacter</taxon>
    </lineage>
</organism>
<keyword evidence="11 18" id="KW-0479">Metal-binding</keyword>
<comment type="cofactor">
    <cofactor evidence="2 18">
        <name>NAD(+)</name>
        <dbReference type="ChEBI" id="CHEBI:57540"/>
    </cofactor>
</comment>
<dbReference type="FunFam" id="3.40.50.1970:FF:000007">
    <property type="entry name" value="Pentafunctional AROM polypeptide"/>
    <property type="match status" value="1"/>
</dbReference>
<dbReference type="Pfam" id="PF24621">
    <property type="entry name" value="DHQS_C"/>
    <property type="match status" value="1"/>
</dbReference>
<dbReference type="EC" id="4.2.3.4" evidence="7 18"/>